<reference evidence="1 4" key="2">
    <citation type="journal article" date="2020" name="FEMS Microbiol. Ecol.">
        <title>Temporal dynamics of bacterial communities during seed development and maturation.</title>
        <authorList>
            <person name="Chesneau G."/>
            <person name="Torres-Cortes G."/>
            <person name="Briand M."/>
            <person name="Darrasse A."/>
            <person name="Preveaux A."/>
            <person name="Marais C."/>
            <person name="Jacques M.A."/>
            <person name="Shade A."/>
            <person name="Barret M."/>
        </authorList>
    </citation>
    <scope>NUCLEOTIDE SEQUENCE [LARGE SCALE GENOMIC DNA]</scope>
    <source>
        <strain evidence="1 4">CFBP13732</strain>
    </source>
</reference>
<sequence length="112" mass="12926">MTDEATLKIIKERYRNEKKRKKILSEIASGFSGSSHDKKRLDTLIQQNNQLLRELQTSLLIDSLSRGSVLGNIHFASLRFQSVESPSQENTLKNECDRHHEKYSVKTQQLVI</sequence>
<name>A0A356YKC3_9GAMM</name>
<dbReference type="Proteomes" id="UP000661012">
    <property type="component" value="Unassembled WGS sequence"/>
</dbReference>
<reference evidence="2 3" key="1">
    <citation type="journal article" date="2019" name="Sci. Rep.">
        <title>Differences in resource use lead to coexistence of seed-transmitted microbial populations.</title>
        <authorList>
            <person name="Torres-Cortes G."/>
            <person name="Garcia B.J."/>
            <person name="Compant S."/>
            <person name="Rezki S."/>
            <person name="Jones P."/>
            <person name="Preveaux A."/>
            <person name="Briand M."/>
            <person name="Roulet A."/>
            <person name="Bouchez O."/>
            <person name="Jacobson D."/>
            <person name="Barret M."/>
        </authorList>
    </citation>
    <scope>NUCLEOTIDE SEQUENCE [LARGE SCALE GENOMIC DNA]</scope>
    <source>
        <strain evidence="2 3">CFBP13511</strain>
    </source>
</reference>
<dbReference type="Proteomes" id="UP000306393">
    <property type="component" value="Unassembled WGS sequence"/>
</dbReference>
<accession>A0A356YKC3</accession>
<evidence type="ECO:0000313" key="4">
    <source>
        <dbReference type="Proteomes" id="UP000661012"/>
    </source>
</evidence>
<gene>
    <name evidence="2" type="ORF">EpCFBP13511_17980</name>
    <name evidence="1" type="ORF">IFT93_17465</name>
</gene>
<organism evidence="2 3">
    <name type="scientific">Erwinia persicina</name>
    <dbReference type="NCBI Taxonomy" id="55211"/>
    <lineage>
        <taxon>Bacteria</taxon>
        <taxon>Pseudomonadati</taxon>
        <taxon>Pseudomonadota</taxon>
        <taxon>Gammaproteobacteria</taxon>
        <taxon>Enterobacterales</taxon>
        <taxon>Erwiniaceae</taxon>
        <taxon>Erwinia</taxon>
    </lineage>
</organism>
<evidence type="ECO:0000313" key="3">
    <source>
        <dbReference type="Proteomes" id="UP000306393"/>
    </source>
</evidence>
<dbReference type="AlphaFoldDB" id="A0A356YKC3"/>
<evidence type="ECO:0000313" key="2">
    <source>
        <dbReference type="EMBL" id="TKJ86729.1"/>
    </source>
</evidence>
<dbReference type="GeneID" id="67478910"/>
<dbReference type="STRING" id="1219360.GCA_001571305_04081"/>
<protein>
    <submittedName>
        <fullName evidence="2">Uncharacterized protein</fullName>
    </submittedName>
</protein>
<comment type="caution">
    <text evidence="2">The sequence shown here is derived from an EMBL/GenBank/DDBJ whole genome shotgun (WGS) entry which is preliminary data.</text>
</comment>
<dbReference type="KEGG" id="epe:CI789_23645"/>
<proteinExistence type="predicted"/>
<keyword evidence="4" id="KW-1185">Reference proteome</keyword>
<dbReference type="RefSeq" id="WP_062748740.1">
    <property type="nucleotide sequence ID" value="NZ_CP022727.1"/>
</dbReference>
<dbReference type="EMBL" id="QGAC01000018">
    <property type="protein sequence ID" value="TKJ86729.1"/>
    <property type="molecule type" value="Genomic_DNA"/>
</dbReference>
<evidence type="ECO:0000313" key="1">
    <source>
        <dbReference type="EMBL" id="MBD8108181.1"/>
    </source>
</evidence>
<dbReference type="EMBL" id="JACYNN010000015">
    <property type="protein sequence ID" value="MBD8108181.1"/>
    <property type="molecule type" value="Genomic_DNA"/>
</dbReference>